<evidence type="ECO:0000313" key="3">
    <source>
        <dbReference type="Proteomes" id="UP001314200"/>
    </source>
</evidence>
<dbReference type="Proteomes" id="UP001314200">
    <property type="component" value="Unassembled WGS sequence"/>
</dbReference>
<sequence length="632" mass="72751">MTNMKSKVINYIFLFFSYLALGVGYSVNAGNNFLENINNRFFVSPEISLLSAFILLCLFLFNKNNNLFVRKFWPFWCFGIAASVIYVLTQSFSINESANLSGKLNVLITTIAIVGFAYVFTSLGVYLSNLLDSLKIKQWHVKYWHIVSILLIFWIVQIFPLFPGMVSWDGYRQFLEFFHTHILSLNFTYYPTNHHPWAATLVLGMIFSFGKYLGGTNFGLFSIVIVQLVVSSLIYAKIIQFVGEKWGKLPSIMALVFYASPFVAFWQVTIEKTPLFLAFTSWFVFCFVKILLSDGKEEASNLLIINLIISAILMSMFRNDGAYVVILSLFILFILKIIQNKTFSYKYLAILCTFLLVYVGWNKIALPMMNVVPGSTGETITMPMRQLSKVVINDPDSLSKKDLKIVNRITPVKELSSHFNVNNADDLKSLYPVDSFLRSPYEIKQIQDGQLKKEATPRIKNETNQYLKIWFIQFFKHPKEYINVFLTGNSQFLNPILDSDSGSRGIMYGNDYMKNNTFLQPEWYHQVHYWFSDNARKNISWPNVIFKLPIIRTILQPGFALWLIAFSFSYFIYKRSYLVVICLPVGLLAFVALLSPVNGYERYMLPAMFVVPLLLTVLVNVSFKKNRVNLGS</sequence>
<feature type="transmembrane region" description="Helical" evidence="1">
    <location>
        <begin position="106"/>
        <end position="131"/>
    </location>
</feature>
<dbReference type="InterPro" id="IPR046062">
    <property type="entry name" value="DUF6020"/>
</dbReference>
<dbReference type="Pfam" id="PF19484">
    <property type="entry name" value="DUF6020"/>
    <property type="match status" value="1"/>
</dbReference>
<dbReference type="RefSeq" id="WP_338347769.1">
    <property type="nucleotide sequence ID" value="NZ_CAUZLY010000003.1"/>
</dbReference>
<feature type="transmembrane region" description="Helical" evidence="1">
    <location>
        <begin position="275"/>
        <end position="292"/>
    </location>
</feature>
<feature type="transmembrane region" description="Helical" evidence="1">
    <location>
        <begin position="603"/>
        <end position="623"/>
    </location>
</feature>
<protein>
    <recommendedName>
        <fullName evidence="4">Glycosyltransferase RgtA/B/C/D-like domain-containing protein</fullName>
    </recommendedName>
</protein>
<feature type="transmembrane region" description="Helical" evidence="1">
    <location>
        <begin position="299"/>
        <end position="316"/>
    </location>
</feature>
<comment type="caution">
    <text evidence="2">The sequence shown here is derived from an EMBL/GenBank/DDBJ whole genome shotgun (WGS) entry which is preliminary data.</text>
</comment>
<feature type="transmembrane region" description="Helical" evidence="1">
    <location>
        <begin position="322"/>
        <end position="338"/>
    </location>
</feature>
<feature type="transmembrane region" description="Helical" evidence="1">
    <location>
        <begin position="578"/>
        <end position="597"/>
    </location>
</feature>
<feature type="transmembrane region" description="Helical" evidence="1">
    <location>
        <begin position="143"/>
        <end position="162"/>
    </location>
</feature>
<evidence type="ECO:0008006" key="4">
    <source>
        <dbReference type="Google" id="ProtNLM"/>
    </source>
</evidence>
<keyword evidence="3" id="KW-1185">Reference proteome</keyword>
<dbReference type="EMBL" id="CAUZLY010000003">
    <property type="protein sequence ID" value="CAK1234921.1"/>
    <property type="molecule type" value="Genomic_DNA"/>
</dbReference>
<name>A0ABN9YSA1_9LACO</name>
<feature type="transmembrane region" description="Helical" evidence="1">
    <location>
        <begin position="345"/>
        <end position="361"/>
    </location>
</feature>
<feature type="transmembrane region" description="Helical" evidence="1">
    <location>
        <begin position="220"/>
        <end position="239"/>
    </location>
</feature>
<evidence type="ECO:0000256" key="1">
    <source>
        <dbReference type="SAM" id="Phobius"/>
    </source>
</evidence>
<organism evidence="2 3">
    <name type="scientific">Fructobacillus cardui</name>
    <dbReference type="NCBI Taxonomy" id="2893170"/>
    <lineage>
        <taxon>Bacteria</taxon>
        <taxon>Bacillati</taxon>
        <taxon>Bacillota</taxon>
        <taxon>Bacilli</taxon>
        <taxon>Lactobacillales</taxon>
        <taxon>Lactobacillaceae</taxon>
        <taxon>Fructobacillus</taxon>
    </lineage>
</organism>
<proteinExistence type="predicted"/>
<keyword evidence="1" id="KW-1133">Transmembrane helix</keyword>
<gene>
    <name evidence="2" type="ORF">R82641_BJNNKPBH_00481</name>
</gene>
<feature type="transmembrane region" description="Helical" evidence="1">
    <location>
        <begin position="41"/>
        <end position="61"/>
    </location>
</feature>
<evidence type="ECO:0000313" key="2">
    <source>
        <dbReference type="EMBL" id="CAK1234921.1"/>
    </source>
</evidence>
<feature type="transmembrane region" description="Helical" evidence="1">
    <location>
        <begin position="251"/>
        <end position="269"/>
    </location>
</feature>
<reference evidence="2 3" key="1">
    <citation type="submission" date="2023-10" db="EMBL/GenBank/DDBJ databases">
        <authorList>
            <person name="Botero Cardona J."/>
        </authorList>
    </citation>
    <scope>NUCLEOTIDE SEQUENCE [LARGE SCALE GENOMIC DNA]</scope>
    <source>
        <strain evidence="2 3">R-82641</strain>
    </source>
</reference>
<keyword evidence="1" id="KW-0472">Membrane</keyword>
<keyword evidence="1" id="KW-0812">Transmembrane</keyword>
<feature type="transmembrane region" description="Helical" evidence="1">
    <location>
        <begin position="12"/>
        <end position="29"/>
    </location>
</feature>
<accession>A0ABN9YSA1</accession>
<feature type="transmembrane region" description="Helical" evidence="1">
    <location>
        <begin position="554"/>
        <end position="573"/>
    </location>
</feature>
<feature type="transmembrane region" description="Helical" evidence="1">
    <location>
        <begin position="73"/>
        <end position="94"/>
    </location>
</feature>